<feature type="domain" description="WW" evidence="2">
    <location>
        <begin position="195"/>
        <end position="221"/>
    </location>
</feature>
<evidence type="ECO:0000313" key="3">
    <source>
        <dbReference type="EMBL" id="RUP46868.1"/>
    </source>
</evidence>
<evidence type="ECO:0000259" key="2">
    <source>
        <dbReference type="PROSITE" id="PS01159"/>
    </source>
</evidence>
<feature type="region of interest" description="Disordered" evidence="1">
    <location>
        <begin position="21"/>
        <end position="90"/>
    </location>
</feature>
<dbReference type="OrthoDB" id="2021040at2759"/>
<organism evidence="3 4">
    <name type="scientific">Jimgerdemannia flammicorona</name>
    <dbReference type="NCBI Taxonomy" id="994334"/>
    <lineage>
        <taxon>Eukaryota</taxon>
        <taxon>Fungi</taxon>
        <taxon>Fungi incertae sedis</taxon>
        <taxon>Mucoromycota</taxon>
        <taxon>Mucoromycotina</taxon>
        <taxon>Endogonomycetes</taxon>
        <taxon>Endogonales</taxon>
        <taxon>Endogonaceae</taxon>
        <taxon>Jimgerdemannia</taxon>
    </lineage>
</organism>
<feature type="compositionally biased region" description="Pro residues" evidence="1">
    <location>
        <begin position="235"/>
        <end position="259"/>
    </location>
</feature>
<sequence>MSRPRAFLQLAKPISVIRAENKAADEAARKLKEETKQEDSKNALQQLLGGYSDSEGEGEEEEEDSHATQEKGKVVEQPVVEPPPPTDEDATLADFLSEINSLPLTTSISTTSPPPPLPPPPTSPPTHVTLLAQLASLASLFPLPNEFEHHRVALSTRAEDLARGALDQPYFTEKVADVERALREAEIRIATTTMWICNWDEGTAAYYFTEKQTGQTSWTLPYPPDSPPYLLYPENNPPPPPPSSDAPLPPAPPPPPPPLSELVENDGTPSLSYRSSVHSYTPAFEHPSLFFRTTDDMDMELASNSSGEENHPEGSDEPVMVDIPLGNGWILSAVPGSVPAANPGMKKRRKKKSKSVRGVNKKMASLVEKWESVQTEGTGSGSAAGSGSGSDSEEHHPTEPHVKLDTWVKMQLKTGKAATNVNLQPLEMDWRERKRRREAGEDV</sequence>
<dbReference type="EMBL" id="RBNI01005277">
    <property type="protein sequence ID" value="RUP46868.1"/>
    <property type="molecule type" value="Genomic_DNA"/>
</dbReference>
<keyword evidence="4" id="KW-1185">Reference proteome</keyword>
<proteinExistence type="predicted"/>
<feature type="region of interest" description="Disordered" evidence="1">
    <location>
        <begin position="216"/>
        <end position="275"/>
    </location>
</feature>
<feature type="compositionally biased region" description="Basic and acidic residues" evidence="1">
    <location>
        <begin position="21"/>
        <end position="41"/>
    </location>
</feature>
<feature type="region of interest" description="Disordered" evidence="1">
    <location>
        <begin position="335"/>
        <end position="443"/>
    </location>
</feature>
<feature type="compositionally biased region" description="Basic and acidic residues" evidence="1">
    <location>
        <begin position="428"/>
        <end position="443"/>
    </location>
</feature>
<feature type="compositionally biased region" description="Gly residues" evidence="1">
    <location>
        <begin position="378"/>
        <end position="388"/>
    </location>
</feature>
<name>A0A433D7M6_9FUNG</name>
<feature type="compositionally biased region" description="Acidic residues" evidence="1">
    <location>
        <begin position="54"/>
        <end position="64"/>
    </location>
</feature>
<comment type="caution">
    <text evidence="3">The sequence shown here is derived from an EMBL/GenBank/DDBJ whole genome shotgun (WGS) entry which is preliminary data.</text>
</comment>
<dbReference type="InterPro" id="IPR001202">
    <property type="entry name" value="WW_dom"/>
</dbReference>
<dbReference type="Proteomes" id="UP000268093">
    <property type="component" value="Unassembled WGS sequence"/>
</dbReference>
<gene>
    <name evidence="3" type="ORF">BC936DRAFT_146438</name>
</gene>
<reference evidence="3 4" key="1">
    <citation type="journal article" date="2018" name="New Phytol.">
        <title>Phylogenomics of Endogonaceae and evolution of mycorrhizas within Mucoromycota.</title>
        <authorList>
            <person name="Chang Y."/>
            <person name="Desiro A."/>
            <person name="Na H."/>
            <person name="Sandor L."/>
            <person name="Lipzen A."/>
            <person name="Clum A."/>
            <person name="Barry K."/>
            <person name="Grigoriev I.V."/>
            <person name="Martin F.M."/>
            <person name="Stajich J.E."/>
            <person name="Smith M.E."/>
            <person name="Bonito G."/>
            <person name="Spatafora J.W."/>
        </authorList>
    </citation>
    <scope>NUCLEOTIDE SEQUENCE [LARGE SCALE GENOMIC DNA]</scope>
    <source>
        <strain evidence="3 4">GMNB39</strain>
    </source>
</reference>
<feature type="compositionally biased region" description="Basic residues" evidence="1">
    <location>
        <begin position="345"/>
        <end position="355"/>
    </location>
</feature>
<feature type="compositionally biased region" description="Basic and acidic residues" evidence="1">
    <location>
        <begin position="65"/>
        <end position="74"/>
    </location>
</feature>
<accession>A0A433D7M6</accession>
<dbReference type="PANTHER" id="PTHR46697">
    <property type="entry name" value="FORMIN-BINDING PROTEIN 4"/>
    <property type="match status" value="1"/>
</dbReference>
<feature type="compositionally biased region" description="Basic and acidic residues" evidence="1">
    <location>
        <begin position="392"/>
        <end position="406"/>
    </location>
</feature>
<evidence type="ECO:0000313" key="4">
    <source>
        <dbReference type="Proteomes" id="UP000268093"/>
    </source>
</evidence>
<dbReference type="AlphaFoldDB" id="A0A433D7M6"/>
<dbReference type="PROSITE" id="PS01159">
    <property type="entry name" value="WW_DOMAIN_1"/>
    <property type="match status" value="1"/>
</dbReference>
<evidence type="ECO:0000256" key="1">
    <source>
        <dbReference type="SAM" id="MobiDB-lite"/>
    </source>
</evidence>
<protein>
    <recommendedName>
        <fullName evidence="2">WW domain-containing protein</fullName>
    </recommendedName>
</protein>
<dbReference type="PANTHER" id="PTHR46697:SF1">
    <property type="entry name" value="FORMIN-BINDING PROTEIN 4"/>
    <property type="match status" value="1"/>
</dbReference>
<dbReference type="InterPro" id="IPR053076">
    <property type="entry name" value="WW_domain_protein"/>
</dbReference>